<dbReference type="InterPro" id="IPR001841">
    <property type="entry name" value="Znf_RING"/>
</dbReference>
<keyword evidence="1" id="KW-0862">Zinc</keyword>
<name>A0A067CR57_SAPPC</name>
<dbReference type="OMA" id="ESTTWAN"/>
<dbReference type="GO" id="GO:0061630">
    <property type="term" value="F:ubiquitin protein ligase activity"/>
    <property type="evidence" value="ECO:0007669"/>
    <property type="project" value="TreeGrafter"/>
</dbReference>
<reference evidence="3 4" key="1">
    <citation type="journal article" date="2013" name="PLoS Genet.">
        <title>Distinctive expansion of potential virulence genes in the genome of the oomycete fish pathogen Saprolegnia parasitica.</title>
        <authorList>
            <person name="Jiang R.H."/>
            <person name="de Bruijn I."/>
            <person name="Haas B.J."/>
            <person name="Belmonte R."/>
            <person name="Lobach L."/>
            <person name="Christie J."/>
            <person name="van den Ackerveken G."/>
            <person name="Bottin A."/>
            <person name="Bulone V."/>
            <person name="Diaz-Moreno S.M."/>
            <person name="Dumas B."/>
            <person name="Fan L."/>
            <person name="Gaulin E."/>
            <person name="Govers F."/>
            <person name="Grenville-Briggs L.J."/>
            <person name="Horner N.R."/>
            <person name="Levin J.Z."/>
            <person name="Mammella M."/>
            <person name="Meijer H.J."/>
            <person name="Morris P."/>
            <person name="Nusbaum C."/>
            <person name="Oome S."/>
            <person name="Phillips A.J."/>
            <person name="van Rooyen D."/>
            <person name="Rzeszutek E."/>
            <person name="Saraiva M."/>
            <person name="Secombes C.J."/>
            <person name="Seidl M.F."/>
            <person name="Snel B."/>
            <person name="Stassen J.H."/>
            <person name="Sykes S."/>
            <person name="Tripathy S."/>
            <person name="van den Berg H."/>
            <person name="Vega-Arreguin J.C."/>
            <person name="Wawra S."/>
            <person name="Young S.K."/>
            <person name="Zeng Q."/>
            <person name="Dieguez-Uribeondo J."/>
            <person name="Russ C."/>
            <person name="Tyler B.M."/>
            <person name="van West P."/>
        </authorList>
    </citation>
    <scope>NUCLEOTIDE SEQUENCE [LARGE SCALE GENOMIC DNA]</scope>
    <source>
        <strain evidence="3 4">CBS 223.65</strain>
    </source>
</reference>
<evidence type="ECO:0000256" key="1">
    <source>
        <dbReference type="PROSITE-ProRule" id="PRU00175"/>
    </source>
</evidence>
<dbReference type="GO" id="GO:0006511">
    <property type="term" value="P:ubiquitin-dependent protein catabolic process"/>
    <property type="evidence" value="ECO:0007669"/>
    <property type="project" value="TreeGrafter"/>
</dbReference>
<protein>
    <recommendedName>
        <fullName evidence="2">RING-type domain-containing protein</fullName>
    </recommendedName>
</protein>
<dbReference type="EMBL" id="KK583197">
    <property type="protein sequence ID" value="KDO31700.1"/>
    <property type="molecule type" value="Genomic_DNA"/>
</dbReference>
<keyword evidence="1" id="KW-0863">Zinc-finger</keyword>
<keyword evidence="1" id="KW-0479">Metal-binding</keyword>
<dbReference type="VEuPathDB" id="FungiDB:SPRG_19519"/>
<sequence>MTKGVHINVNVQYKALPGANVANVIQVFESTTWANFMVTYVGPHLKAYTPASTTILAQLPSWQAAPTDDACVICMSPMDDDRIALPCQHAFHHACIREWLSRRNTAACDVVVRVQAERLSGPASPQKTRKRSLSASDAAAALKRLRTG</sequence>
<dbReference type="SMART" id="SM00184">
    <property type="entry name" value="RING"/>
    <property type="match status" value="1"/>
</dbReference>
<dbReference type="Proteomes" id="UP000030745">
    <property type="component" value="Unassembled WGS sequence"/>
</dbReference>
<dbReference type="AlphaFoldDB" id="A0A067CR57"/>
<proteinExistence type="predicted"/>
<dbReference type="OrthoDB" id="8062037at2759"/>
<dbReference type="KEGG" id="spar:SPRG_19519"/>
<dbReference type="PANTHER" id="PTHR22765">
    <property type="entry name" value="RING FINGER AND PROTEASE ASSOCIATED DOMAIN-CONTAINING"/>
    <property type="match status" value="1"/>
</dbReference>
<gene>
    <name evidence="3" type="ORF">SPRG_19519</name>
</gene>
<dbReference type="InterPro" id="IPR051826">
    <property type="entry name" value="E3_ubiquitin-ligase_domain"/>
</dbReference>
<dbReference type="InterPro" id="IPR013083">
    <property type="entry name" value="Znf_RING/FYVE/PHD"/>
</dbReference>
<feature type="domain" description="RING-type" evidence="2">
    <location>
        <begin position="71"/>
        <end position="108"/>
    </location>
</feature>
<organism evidence="3 4">
    <name type="scientific">Saprolegnia parasitica (strain CBS 223.65)</name>
    <dbReference type="NCBI Taxonomy" id="695850"/>
    <lineage>
        <taxon>Eukaryota</taxon>
        <taxon>Sar</taxon>
        <taxon>Stramenopiles</taxon>
        <taxon>Oomycota</taxon>
        <taxon>Saprolegniomycetes</taxon>
        <taxon>Saprolegniales</taxon>
        <taxon>Saprolegniaceae</taxon>
        <taxon>Saprolegnia</taxon>
    </lineage>
</organism>
<dbReference type="GeneID" id="24140867"/>
<dbReference type="SUPFAM" id="SSF57850">
    <property type="entry name" value="RING/U-box"/>
    <property type="match status" value="1"/>
</dbReference>
<keyword evidence="4" id="KW-1185">Reference proteome</keyword>
<dbReference type="Gene3D" id="3.30.40.10">
    <property type="entry name" value="Zinc/RING finger domain, C3HC4 (zinc finger)"/>
    <property type="match status" value="1"/>
</dbReference>
<evidence type="ECO:0000313" key="3">
    <source>
        <dbReference type="EMBL" id="KDO31700.1"/>
    </source>
</evidence>
<dbReference type="Pfam" id="PF13639">
    <property type="entry name" value="zf-RING_2"/>
    <property type="match status" value="1"/>
</dbReference>
<evidence type="ECO:0000259" key="2">
    <source>
        <dbReference type="PROSITE" id="PS50089"/>
    </source>
</evidence>
<accession>A0A067CR57</accession>
<dbReference type="RefSeq" id="XP_012197770.1">
    <property type="nucleotide sequence ID" value="XM_012342380.1"/>
</dbReference>
<evidence type="ECO:0000313" key="4">
    <source>
        <dbReference type="Proteomes" id="UP000030745"/>
    </source>
</evidence>
<dbReference type="PROSITE" id="PS50089">
    <property type="entry name" value="ZF_RING_2"/>
    <property type="match status" value="1"/>
</dbReference>
<dbReference type="GO" id="GO:0008270">
    <property type="term" value="F:zinc ion binding"/>
    <property type="evidence" value="ECO:0007669"/>
    <property type="project" value="UniProtKB-KW"/>
</dbReference>